<dbReference type="Pfam" id="PF13401">
    <property type="entry name" value="AAA_22"/>
    <property type="match status" value="1"/>
</dbReference>
<evidence type="ECO:0000259" key="2">
    <source>
        <dbReference type="SMART" id="SM00382"/>
    </source>
</evidence>
<feature type="domain" description="AAA+ ATPase" evidence="2">
    <location>
        <begin position="123"/>
        <end position="294"/>
    </location>
</feature>
<keyword evidence="3" id="KW-0547">Nucleotide-binding</keyword>
<dbReference type="EMBL" id="JABBPG010000006">
    <property type="protein sequence ID" value="NOU51672.1"/>
    <property type="molecule type" value="Genomic_DNA"/>
</dbReference>
<evidence type="ECO:0000313" key="4">
    <source>
        <dbReference type="Proteomes" id="UP000586305"/>
    </source>
</evidence>
<comment type="caution">
    <text evidence="3">The sequence shown here is derived from an EMBL/GenBank/DDBJ whole genome shotgun (WGS) entry which is preliminary data.</text>
</comment>
<evidence type="ECO:0000313" key="3">
    <source>
        <dbReference type="EMBL" id="NOU51672.1"/>
    </source>
</evidence>
<keyword evidence="3" id="KW-0067">ATP-binding</keyword>
<dbReference type="InterPro" id="IPR049945">
    <property type="entry name" value="AAA_22"/>
</dbReference>
<organism evidence="3 4">
    <name type="scientific">Pseudoalteromonas caenipelagi</name>
    <dbReference type="NCBI Taxonomy" id="2726988"/>
    <lineage>
        <taxon>Bacteria</taxon>
        <taxon>Pseudomonadati</taxon>
        <taxon>Pseudomonadota</taxon>
        <taxon>Gammaproteobacteria</taxon>
        <taxon>Alteromonadales</taxon>
        <taxon>Pseudoalteromonadaceae</taxon>
        <taxon>Pseudoalteromonas</taxon>
    </lineage>
</organism>
<dbReference type="RefSeq" id="WP_171626736.1">
    <property type="nucleotide sequence ID" value="NZ_JABBPG010000006.1"/>
</dbReference>
<gene>
    <name evidence="3" type="ORF">HG263_14140</name>
</gene>
<protein>
    <submittedName>
        <fullName evidence="3">ATP-binding protein</fullName>
    </submittedName>
</protein>
<dbReference type="Gene3D" id="3.40.50.300">
    <property type="entry name" value="P-loop containing nucleotide triphosphate hydrolases"/>
    <property type="match status" value="1"/>
</dbReference>
<evidence type="ECO:0000256" key="1">
    <source>
        <dbReference type="SAM" id="MobiDB-lite"/>
    </source>
</evidence>
<feature type="region of interest" description="Disordered" evidence="1">
    <location>
        <begin position="389"/>
        <end position="415"/>
    </location>
</feature>
<dbReference type="SMART" id="SM00382">
    <property type="entry name" value="AAA"/>
    <property type="match status" value="1"/>
</dbReference>
<dbReference type="SUPFAM" id="SSF52540">
    <property type="entry name" value="P-loop containing nucleoside triphosphate hydrolases"/>
    <property type="match status" value="1"/>
</dbReference>
<dbReference type="InterPro" id="IPR027417">
    <property type="entry name" value="P-loop_NTPase"/>
</dbReference>
<proteinExistence type="predicted"/>
<feature type="compositionally biased region" description="Polar residues" evidence="1">
    <location>
        <begin position="389"/>
        <end position="410"/>
    </location>
</feature>
<sequence>MRKVDAEYHEAILPEYRGNPFIEALPPKLRAEDLLEKFSNYVDLDEHIRDNPDPLIREEYTIRLKQLRQPFFIYYECFRAIETAIKDGYSRKNPFSPTTSQFLHYPVDKRPEVAPSSGFFVPKAETITIIGESGVGKTCMLEQILNYLPNVIKHDVYHGQKLEYTKQVVWVKVECSRNSSVRELCEDIIFSLDLAMNQPKEPLAATISGLLWQIEQRIKSSFLGVLVIDEMQRLELKKTGGENNLLNFLHKLVNKLGVPLVFCANPPFDKTLSKQLKAARRAESAGYFEFEPLTRESGEWDVFIGELWEIQWTKVYNVLTSELSDKMYELSLGNLDIAHRIYREAQRMVILDPLADERITPAVLDVAYARACKLSRNTPEIKALRESISLPTGNRNQNSPQQLELSTETRTPIADVTRPQHPELESNIVELLGAVDLPDRIANPCLFQDIAEQEEGFSLLKGTNTVLDDPLGELN</sequence>
<dbReference type="AlphaFoldDB" id="A0A849VE53"/>
<keyword evidence="4" id="KW-1185">Reference proteome</keyword>
<dbReference type="InterPro" id="IPR003593">
    <property type="entry name" value="AAA+_ATPase"/>
</dbReference>
<dbReference type="Proteomes" id="UP000586305">
    <property type="component" value="Unassembled WGS sequence"/>
</dbReference>
<name>A0A849VE53_9GAMM</name>
<dbReference type="GO" id="GO:0005524">
    <property type="term" value="F:ATP binding"/>
    <property type="evidence" value="ECO:0007669"/>
    <property type="project" value="UniProtKB-KW"/>
</dbReference>
<accession>A0A849VE53</accession>
<reference evidence="3 4" key="1">
    <citation type="submission" date="2020-04" db="EMBL/GenBank/DDBJ databases">
        <title>Pseudoalteromonas caenipelagi sp. nov., isolated from a tidal flat.</title>
        <authorList>
            <person name="Park S."/>
            <person name="Yoon J.-H."/>
        </authorList>
    </citation>
    <scope>NUCLEOTIDE SEQUENCE [LARGE SCALE GENOMIC DNA]</scope>
    <source>
        <strain evidence="3 4">JBTF-M23</strain>
    </source>
</reference>
<dbReference type="GO" id="GO:0016887">
    <property type="term" value="F:ATP hydrolysis activity"/>
    <property type="evidence" value="ECO:0007669"/>
    <property type="project" value="InterPro"/>
</dbReference>